<protein>
    <submittedName>
        <fullName evidence="1">Metallophosphoesterase</fullName>
    </submittedName>
</protein>
<dbReference type="InterPro" id="IPR029052">
    <property type="entry name" value="Metallo-depent_PP-like"/>
</dbReference>
<keyword evidence="2" id="KW-1185">Reference proteome</keyword>
<reference evidence="1 2" key="1">
    <citation type="journal article" date="2011" name="Stand. Genomic Sci.">
        <title>Complete genome sequence of Syntrophobotulus glycolicus type strain (FlGlyR).</title>
        <authorList>
            <person name="Han C."/>
            <person name="Mwirichia R."/>
            <person name="Chertkov O."/>
            <person name="Held B."/>
            <person name="Lapidus A."/>
            <person name="Nolan M."/>
            <person name="Lucas S."/>
            <person name="Hammon N."/>
            <person name="Deshpande S."/>
            <person name="Cheng J.F."/>
            <person name="Tapia R."/>
            <person name="Goodwin L."/>
            <person name="Pitluck S."/>
            <person name="Huntemann M."/>
            <person name="Liolios K."/>
            <person name="Ivanova N."/>
            <person name="Pagani I."/>
            <person name="Mavromatis K."/>
            <person name="Ovchinikova G."/>
            <person name="Pati A."/>
            <person name="Chen A."/>
            <person name="Palaniappan K."/>
            <person name="Land M."/>
            <person name="Hauser L."/>
            <person name="Brambilla E.M."/>
            <person name="Rohde M."/>
            <person name="Spring S."/>
            <person name="Sikorski J."/>
            <person name="Goker M."/>
            <person name="Woyke T."/>
            <person name="Bristow J."/>
            <person name="Eisen J.A."/>
            <person name="Markowitz V."/>
            <person name="Hugenholtz P."/>
            <person name="Kyrpides N.C."/>
            <person name="Klenk H.P."/>
            <person name="Detter J.C."/>
        </authorList>
    </citation>
    <scope>NUCLEOTIDE SEQUENCE [LARGE SCALE GENOMIC DNA]</scope>
    <source>
        <strain evidence="2">DSM 8271 / FlGlyR</strain>
    </source>
</reference>
<proteinExistence type="predicted"/>
<dbReference type="Gene3D" id="3.60.21.10">
    <property type="match status" value="1"/>
</dbReference>
<sequence>MLIYFTADQHFGHANIIKHCTRPFDSVEEMNEYLLAQWNNSVGASDTVYILGDLFFRNVVSADEYLSGLHGKKHLIKGNHDKDWMKKVDLDKHFISVSSLLEISDGSHKITLCHYPMMTWNGIAKGSYHIYAHIHNNTDAAYFQLLKTMPNALNAGVDINHFRPVTFAELVKNNQEFKDSVI</sequence>
<accession>F0SUI0</accession>
<reference evidence="2" key="2">
    <citation type="submission" date="2011-02" db="EMBL/GenBank/DDBJ databases">
        <title>The complete genome of Syntrophobotulus glycolicus DSM 8271.</title>
        <authorList>
            <person name="Lucas S."/>
            <person name="Copeland A."/>
            <person name="Lapidus A."/>
            <person name="Bruce D."/>
            <person name="Goodwin L."/>
            <person name="Pitluck S."/>
            <person name="Kyrpides N."/>
            <person name="Mavromatis K."/>
            <person name="Pagani I."/>
            <person name="Ivanova N."/>
            <person name="Mikhailova N."/>
            <person name="Chertkov O."/>
            <person name="Held B."/>
            <person name="Detter J.C."/>
            <person name="Tapia R."/>
            <person name="Han C."/>
            <person name="Land M."/>
            <person name="Hauser L."/>
            <person name="Markowitz V."/>
            <person name="Cheng J.-F."/>
            <person name="Hugenholtz P."/>
            <person name="Woyke T."/>
            <person name="Wu D."/>
            <person name="Spring S."/>
            <person name="Schroeder M."/>
            <person name="Brambilla E."/>
            <person name="Klenk H.-P."/>
            <person name="Eisen J.A."/>
        </authorList>
    </citation>
    <scope>NUCLEOTIDE SEQUENCE [LARGE SCALE GENOMIC DNA]</scope>
    <source>
        <strain evidence="2">DSM 8271 / FlGlyR</strain>
    </source>
</reference>
<gene>
    <name evidence="1" type="ordered locus">Sgly_0013</name>
</gene>
<dbReference type="SUPFAM" id="SSF56300">
    <property type="entry name" value="Metallo-dependent phosphatases"/>
    <property type="match status" value="1"/>
</dbReference>
<dbReference type="EMBL" id="CP002547">
    <property type="protein sequence ID" value="ADY54393.1"/>
    <property type="molecule type" value="Genomic_DNA"/>
</dbReference>
<dbReference type="HOGENOM" id="CLU_092313_3_0_9"/>
<dbReference type="OrthoDB" id="5380073at2"/>
<evidence type="ECO:0000313" key="2">
    <source>
        <dbReference type="Proteomes" id="UP000007488"/>
    </source>
</evidence>
<organism evidence="1 2">
    <name type="scientific">Syntrophobotulus glycolicus (strain DSM 8271 / FlGlyR)</name>
    <dbReference type="NCBI Taxonomy" id="645991"/>
    <lineage>
        <taxon>Bacteria</taxon>
        <taxon>Bacillati</taxon>
        <taxon>Bacillota</taxon>
        <taxon>Clostridia</taxon>
        <taxon>Eubacteriales</taxon>
        <taxon>Desulfitobacteriaceae</taxon>
        <taxon>Syntrophobotulus</taxon>
    </lineage>
</organism>
<dbReference type="eggNOG" id="COG4186">
    <property type="taxonomic scope" value="Bacteria"/>
</dbReference>
<dbReference type="RefSeq" id="WP_013623264.1">
    <property type="nucleotide sequence ID" value="NC_015172.1"/>
</dbReference>
<evidence type="ECO:0000313" key="1">
    <source>
        <dbReference type="EMBL" id="ADY54393.1"/>
    </source>
</evidence>
<dbReference type="Proteomes" id="UP000007488">
    <property type="component" value="Chromosome"/>
</dbReference>
<dbReference type="AlphaFoldDB" id="F0SUI0"/>
<name>F0SUI0_SYNGF</name>
<dbReference type="KEGG" id="sgy:Sgly_0013"/>